<comment type="caution">
    <text evidence="1">The sequence shown here is derived from an EMBL/GenBank/DDBJ whole genome shotgun (WGS) entry which is preliminary data.</text>
</comment>
<dbReference type="SUPFAM" id="SSF50249">
    <property type="entry name" value="Nucleic acid-binding proteins"/>
    <property type="match status" value="1"/>
</dbReference>
<keyword evidence="2" id="KW-1185">Reference proteome</keyword>
<proteinExistence type="predicted"/>
<evidence type="ECO:0000313" key="2">
    <source>
        <dbReference type="Proteomes" id="UP000051530"/>
    </source>
</evidence>
<organism evidence="1 2">
    <name type="scientific">Pseudoloma neurophilia</name>
    <dbReference type="NCBI Taxonomy" id="146866"/>
    <lineage>
        <taxon>Eukaryota</taxon>
        <taxon>Fungi</taxon>
        <taxon>Fungi incertae sedis</taxon>
        <taxon>Microsporidia</taxon>
        <taxon>Pseudoloma</taxon>
    </lineage>
</organism>
<dbReference type="OrthoDB" id="340500at2759"/>
<dbReference type="EMBL" id="LGUB01000150">
    <property type="protein sequence ID" value="KRH94033.1"/>
    <property type="molecule type" value="Genomic_DNA"/>
</dbReference>
<accession>A0A0R0M4M0</accession>
<reference evidence="1 2" key="1">
    <citation type="submission" date="2015-07" db="EMBL/GenBank/DDBJ databases">
        <title>The genome of Pseudoloma neurophilia, a relevant intracellular parasite of the zebrafish.</title>
        <authorList>
            <person name="Ndikumana S."/>
            <person name="Pelin A."/>
            <person name="Sanders J."/>
            <person name="Corradi N."/>
        </authorList>
    </citation>
    <scope>NUCLEOTIDE SEQUENCE [LARGE SCALE GENOMIC DNA]</scope>
    <source>
        <strain evidence="1 2">MK1</strain>
    </source>
</reference>
<evidence type="ECO:0000313" key="1">
    <source>
        <dbReference type="EMBL" id="KRH94033.1"/>
    </source>
</evidence>
<dbReference type="VEuPathDB" id="MicrosporidiaDB:M153_417000491"/>
<sequence>MFQPGDLVPNGTTYPENIVRDGKFTVSAKQFRSHILPITNLYHPQVNDVILVKAVYITGDFIKCIIISSDNDKKTKHSLYCHLLSLSFYNVTKRNKPKIETNELLLVRIVKITNSFILVSAKEEWLGQTNKLIEKYELELTENESSKEGKHKLLMFLSPIAVMNIFMTGLEIQNTFACVGMNGAVLLWGKKVQQAKEKLLKEYVQ</sequence>
<name>A0A0R0M4M0_9MICR</name>
<protein>
    <submittedName>
        <fullName evidence="1">Uncharacterized protein</fullName>
    </submittedName>
</protein>
<dbReference type="Proteomes" id="UP000051530">
    <property type="component" value="Unassembled WGS sequence"/>
</dbReference>
<dbReference type="AlphaFoldDB" id="A0A0R0M4M0"/>
<gene>
    <name evidence="1" type="ORF">M153_417000491</name>
</gene>
<dbReference type="Gene3D" id="2.40.50.140">
    <property type="entry name" value="Nucleic acid-binding proteins"/>
    <property type="match status" value="1"/>
</dbReference>
<dbReference type="InterPro" id="IPR012340">
    <property type="entry name" value="NA-bd_OB-fold"/>
</dbReference>